<evidence type="ECO:0000313" key="3">
    <source>
        <dbReference type="EMBL" id="SFO17068.1"/>
    </source>
</evidence>
<dbReference type="InterPro" id="IPR036196">
    <property type="entry name" value="Ptyr_pPase_sf"/>
</dbReference>
<name>A0A1I5EZX0_9ACTN</name>
<sequence length="140" mass="15078">MSERPRVLFVCVRNAGKSQMAAGLMSDYVGDAVEVSSAGTKAGTSLNELSVQSLAEVGVDLSAEQPKALTEQMVRDADVVIILGREAHAAPVESTRVEQWITDEPSERGIDGIERMRLVRDDIAAHVRRLAFDLGVTLDG</sequence>
<keyword evidence="4" id="KW-1185">Reference proteome</keyword>
<organism evidence="3 4">
    <name type="scientific">Geodermatophilus obscurus</name>
    <dbReference type="NCBI Taxonomy" id="1861"/>
    <lineage>
        <taxon>Bacteria</taxon>
        <taxon>Bacillati</taxon>
        <taxon>Actinomycetota</taxon>
        <taxon>Actinomycetes</taxon>
        <taxon>Geodermatophilales</taxon>
        <taxon>Geodermatophilaceae</taxon>
        <taxon>Geodermatophilus</taxon>
    </lineage>
</organism>
<dbReference type="GO" id="GO:0016740">
    <property type="term" value="F:transferase activity"/>
    <property type="evidence" value="ECO:0007669"/>
    <property type="project" value="UniProtKB-KW"/>
</dbReference>
<evidence type="ECO:0000256" key="1">
    <source>
        <dbReference type="ARBA" id="ARBA00022849"/>
    </source>
</evidence>
<dbReference type="AlphaFoldDB" id="A0A1I5EZX0"/>
<dbReference type="InterPro" id="IPR023485">
    <property type="entry name" value="Ptyr_pPase"/>
</dbReference>
<feature type="domain" description="Phosphotyrosine protein phosphatase I" evidence="2">
    <location>
        <begin position="5"/>
        <end position="133"/>
    </location>
</feature>
<gene>
    <name evidence="3" type="ORF">SAMN05660359_01739</name>
</gene>
<protein>
    <submittedName>
        <fullName evidence="3">Arsenate-mycothiol transferase</fullName>
    </submittedName>
</protein>
<dbReference type="Gene3D" id="3.40.50.2300">
    <property type="match status" value="1"/>
</dbReference>
<reference evidence="4" key="1">
    <citation type="submission" date="2016-10" db="EMBL/GenBank/DDBJ databases">
        <authorList>
            <person name="Varghese N."/>
            <person name="Submissions S."/>
        </authorList>
    </citation>
    <scope>NUCLEOTIDE SEQUENCE [LARGE SCALE GENOMIC DNA]</scope>
    <source>
        <strain evidence="4">DSM 43161</strain>
    </source>
</reference>
<dbReference type="Pfam" id="PF01451">
    <property type="entry name" value="LMWPc"/>
    <property type="match status" value="1"/>
</dbReference>
<dbReference type="SUPFAM" id="SSF52788">
    <property type="entry name" value="Phosphotyrosine protein phosphatases I"/>
    <property type="match status" value="1"/>
</dbReference>
<dbReference type="Proteomes" id="UP000183642">
    <property type="component" value="Unassembled WGS sequence"/>
</dbReference>
<dbReference type="PANTHER" id="PTHR43428:SF1">
    <property type="entry name" value="ARSENATE REDUCTASE"/>
    <property type="match status" value="1"/>
</dbReference>
<accession>A0A1I5EZX0</accession>
<evidence type="ECO:0000259" key="2">
    <source>
        <dbReference type="SMART" id="SM00226"/>
    </source>
</evidence>
<dbReference type="SMART" id="SM00226">
    <property type="entry name" value="LMWPc"/>
    <property type="match status" value="1"/>
</dbReference>
<dbReference type="EMBL" id="FOWE01000004">
    <property type="protein sequence ID" value="SFO17068.1"/>
    <property type="molecule type" value="Genomic_DNA"/>
</dbReference>
<keyword evidence="3" id="KW-0808">Transferase</keyword>
<evidence type="ECO:0000313" key="4">
    <source>
        <dbReference type="Proteomes" id="UP000183642"/>
    </source>
</evidence>
<keyword evidence="1" id="KW-0059">Arsenical resistance</keyword>
<proteinExistence type="predicted"/>
<dbReference type="OrthoDB" id="9799372at2"/>
<dbReference type="RefSeq" id="WP_075013155.1">
    <property type="nucleotide sequence ID" value="NZ_FOWE01000004.1"/>
</dbReference>
<dbReference type="GO" id="GO:0046685">
    <property type="term" value="P:response to arsenic-containing substance"/>
    <property type="evidence" value="ECO:0007669"/>
    <property type="project" value="UniProtKB-KW"/>
</dbReference>
<dbReference type="PANTHER" id="PTHR43428">
    <property type="entry name" value="ARSENATE REDUCTASE"/>
    <property type="match status" value="1"/>
</dbReference>